<evidence type="ECO:0000256" key="2">
    <source>
        <dbReference type="ARBA" id="ARBA00006763"/>
    </source>
</evidence>
<comment type="catalytic activity">
    <reaction evidence="1">
        <text>AMP + H2O = D-ribose 5-phosphate + adenine</text>
        <dbReference type="Rhea" id="RHEA:20129"/>
        <dbReference type="ChEBI" id="CHEBI:15377"/>
        <dbReference type="ChEBI" id="CHEBI:16708"/>
        <dbReference type="ChEBI" id="CHEBI:78346"/>
        <dbReference type="ChEBI" id="CHEBI:456215"/>
        <dbReference type="EC" id="3.2.2.4"/>
    </reaction>
</comment>
<comment type="similarity">
    <text evidence="2 3">Belongs to the LOG family.</text>
</comment>
<proteinExistence type="inferred from homology"/>
<dbReference type="PANTHER" id="PTHR31223">
    <property type="entry name" value="LOG FAMILY PROTEIN YJL055W"/>
    <property type="match status" value="1"/>
</dbReference>
<organism evidence="4 5">
    <name type="scientific">Candidatus Gallipaludibacter merdavium</name>
    <dbReference type="NCBI Taxonomy" id="2840839"/>
    <lineage>
        <taxon>Bacteria</taxon>
        <taxon>Pseudomonadati</taxon>
        <taxon>Bacteroidota</taxon>
        <taxon>Bacteroidia</taxon>
        <taxon>Bacteroidales</taxon>
        <taxon>Candidatus Gallipaludibacter</taxon>
    </lineage>
</organism>
<keyword evidence="3" id="KW-0378">Hydrolase</keyword>
<dbReference type="GO" id="GO:0005829">
    <property type="term" value="C:cytosol"/>
    <property type="evidence" value="ECO:0007669"/>
    <property type="project" value="TreeGrafter"/>
</dbReference>
<evidence type="ECO:0000256" key="1">
    <source>
        <dbReference type="ARBA" id="ARBA00000274"/>
    </source>
</evidence>
<dbReference type="AlphaFoldDB" id="A0A9D9HRZ2"/>
<dbReference type="InterPro" id="IPR031100">
    <property type="entry name" value="LOG_fam"/>
</dbReference>
<accession>A0A9D9HRZ2</accession>
<comment type="caution">
    <text evidence="4">The sequence shown here is derived from an EMBL/GenBank/DDBJ whole genome shotgun (WGS) entry which is preliminary data.</text>
</comment>
<keyword evidence="3" id="KW-0203">Cytokinin biosynthesis</keyword>
<dbReference type="EC" id="3.2.2.n1" evidence="3"/>
<dbReference type="NCBIfam" id="TIGR00730">
    <property type="entry name" value="Rossman fold protein, TIGR00730 family"/>
    <property type="match status" value="1"/>
</dbReference>
<dbReference type="SUPFAM" id="SSF102405">
    <property type="entry name" value="MCP/YpsA-like"/>
    <property type="match status" value="1"/>
</dbReference>
<evidence type="ECO:0000313" key="5">
    <source>
        <dbReference type="Proteomes" id="UP000823641"/>
    </source>
</evidence>
<dbReference type="Proteomes" id="UP000823641">
    <property type="component" value="Unassembled WGS sequence"/>
</dbReference>
<dbReference type="Gene3D" id="3.40.50.450">
    <property type="match status" value="1"/>
</dbReference>
<reference evidence="4" key="1">
    <citation type="submission" date="2020-10" db="EMBL/GenBank/DDBJ databases">
        <authorList>
            <person name="Gilroy R."/>
        </authorList>
    </citation>
    <scope>NUCLEOTIDE SEQUENCE</scope>
    <source>
        <strain evidence="4">G3-3990</strain>
    </source>
</reference>
<dbReference type="Pfam" id="PF03641">
    <property type="entry name" value="Lysine_decarbox"/>
    <property type="match status" value="1"/>
</dbReference>
<dbReference type="GO" id="GO:0008714">
    <property type="term" value="F:AMP nucleosidase activity"/>
    <property type="evidence" value="ECO:0007669"/>
    <property type="project" value="UniProtKB-EC"/>
</dbReference>
<dbReference type="InterPro" id="IPR005269">
    <property type="entry name" value="LOG"/>
</dbReference>
<dbReference type="PANTHER" id="PTHR31223:SF70">
    <property type="entry name" value="LOG FAMILY PROTEIN YJL055W"/>
    <property type="match status" value="1"/>
</dbReference>
<reference evidence="4" key="2">
    <citation type="journal article" date="2021" name="PeerJ">
        <title>Extensive microbial diversity within the chicken gut microbiome revealed by metagenomics and culture.</title>
        <authorList>
            <person name="Gilroy R."/>
            <person name="Ravi A."/>
            <person name="Getino M."/>
            <person name="Pursley I."/>
            <person name="Horton D.L."/>
            <person name="Alikhan N.F."/>
            <person name="Baker D."/>
            <person name="Gharbi K."/>
            <person name="Hall N."/>
            <person name="Watson M."/>
            <person name="Adriaenssens E.M."/>
            <person name="Foster-Nyarko E."/>
            <person name="Jarju S."/>
            <person name="Secka A."/>
            <person name="Antonio M."/>
            <person name="Oren A."/>
            <person name="Chaudhuri R.R."/>
            <person name="La Ragione R."/>
            <person name="Hildebrand F."/>
            <person name="Pallen M.J."/>
        </authorList>
    </citation>
    <scope>NUCLEOTIDE SEQUENCE</scope>
    <source>
        <strain evidence="4">G3-3990</strain>
    </source>
</reference>
<gene>
    <name evidence="4" type="ORF">IAA73_02520</name>
</gene>
<protein>
    <recommendedName>
        <fullName evidence="3">Cytokinin riboside 5'-monophosphate phosphoribohydrolase</fullName>
        <ecNumber evidence="3">3.2.2.n1</ecNumber>
    </recommendedName>
</protein>
<sequence length="197" mass="21795">MDSKDIKRICVFCGSSSQVDSRLFVEVKRLGGWLAEHGIELVYGAGNVGLMGALADSVLACGGKVTGVIPRFMVDAGWHHERLQQLLITNTMHERKQLMCEMSDAVISFPGGIGTAEELLETLTWKQLGLITKPIVIMNVLGCYDSLLTWLDQMVDGHFMREIHKNMWKVCAATAELDSALQSMPEWDSTVRKIAAI</sequence>
<name>A0A9D9HRZ2_9BACT</name>
<dbReference type="EMBL" id="JADIMG010000026">
    <property type="protein sequence ID" value="MBO8459194.1"/>
    <property type="molecule type" value="Genomic_DNA"/>
</dbReference>
<evidence type="ECO:0000313" key="4">
    <source>
        <dbReference type="EMBL" id="MBO8459194.1"/>
    </source>
</evidence>
<dbReference type="GO" id="GO:0009691">
    <property type="term" value="P:cytokinin biosynthetic process"/>
    <property type="evidence" value="ECO:0007669"/>
    <property type="project" value="UniProtKB-UniRule"/>
</dbReference>
<evidence type="ECO:0000256" key="3">
    <source>
        <dbReference type="RuleBase" id="RU363015"/>
    </source>
</evidence>